<feature type="transmembrane region" description="Helical" evidence="5">
    <location>
        <begin position="399"/>
        <end position="424"/>
    </location>
</feature>
<feature type="transmembrane region" description="Helical" evidence="5">
    <location>
        <begin position="99"/>
        <end position="118"/>
    </location>
</feature>
<evidence type="ECO:0000256" key="1">
    <source>
        <dbReference type="ARBA" id="ARBA00004141"/>
    </source>
</evidence>
<sequence>MDRKLVDKPWAGGVIFSRVIRITHKDSFSCRRTPSQKQKGRRSLMNNLQRTPIPSRIRKARIATFLGFMMIGAMMYIWSTGVSVFRAQLGFTGESGDSNFGLIALGIGVGSAAGALWVGRFLDNFGAKPVITVCALAYPLSIIPLGFVSGFWFALCFGVVLGLLRGALDTALNAHGVQVERFYQRSIMSGFHAFYSLGGFLLGMVCSWLTGIYTDSVQVPYTVLGVALFIVGCFFSRWLLGKNDVPLPSTSDWQASAHLPDEAGKRPSTKTLLVMIGLGVLLLGSMMGENAIADWGQEYIRRELSTSTSMAGMAVSIFVGAAFVGRLFGDRLAAAFGNARVVFGCGAVCVLGMIITLVGGTALTGIVGFALFGLGLSCIAPLMISAAGRRDPKHAGRNIGIVNCIGFSGMLMGPAVITVIVSNFGLSKLMFFPLIMLAILATFGPLLMRAPKVVTPQQQRDARKTGAALNKSASSV</sequence>
<reference evidence="7" key="1">
    <citation type="submission" date="2023-07" db="EMBL/GenBank/DDBJ databases">
        <title>Sorghum-associated microbial communities from plants grown in Nebraska, USA.</title>
        <authorList>
            <person name="Schachtman D."/>
        </authorList>
    </citation>
    <scope>NUCLEOTIDE SEQUENCE</scope>
    <source>
        <strain evidence="7">3432</strain>
    </source>
</reference>
<keyword evidence="2 5" id="KW-0812">Transmembrane</keyword>
<evidence type="ECO:0000256" key="2">
    <source>
        <dbReference type="ARBA" id="ARBA00022692"/>
    </source>
</evidence>
<dbReference type="PANTHER" id="PTHR23514">
    <property type="entry name" value="BYPASS OF STOP CODON PROTEIN 6"/>
    <property type="match status" value="1"/>
</dbReference>
<dbReference type="EMBL" id="JAVDVC010000003">
    <property type="protein sequence ID" value="MDR6958050.1"/>
    <property type="molecule type" value="Genomic_DNA"/>
</dbReference>
<dbReference type="Proteomes" id="UP001252613">
    <property type="component" value="Unassembled WGS sequence"/>
</dbReference>
<evidence type="ECO:0000256" key="3">
    <source>
        <dbReference type="ARBA" id="ARBA00022989"/>
    </source>
</evidence>
<dbReference type="InterPro" id="IPR036259">
    <property type="entry name" value="MFS_trans_sf"/>
</dbReference>
<feature type="transmembrane region" description="Helical" evidence="5">
    <location>
        <begin position="366"/>
        <end position="387"/>
    </location>
</feature>
<comment type="caution">
    <text evidence="7">The sequence shown here is derived from an EMBL/GenBank/DDBJ whole genome shotgun (WGS) entry which is preliminary data.</text>
</comment>
<feature type="transmembrane region" description="Helical" evidence="5">
    <location>
        <begin position="125"/>
        <end position="145"/>
    </location>
</feature>
<protein>
    <submittedName>
        <fullName evidence="7">MFS family permease</fullName>
    </submittedName>
</protein>
<feature type="transmembrane region" description="Helical" evidence="5">
    <location>
        <begin position="341"/>
        <end position="360"/>
    </location>
</feature>
<organism evidence="7 8">
    <name type="scientific">Pseudomonas brassicacearum</name>
    <dbReference type="NCBI Taxonomy" id="930166"/>
    <lineage>
        <taxon>Bacteria</taxon>
        <taxon>Pseudomonadati</taxon>
        <taxon>Pseudomonadota</taxon>
        <taxon>Gammaproteobacteria</taxon>
        <taxon>Pseudomonadales</taxon>
        <taxon>Pseudomonadaceae</taxon>
        <taxon>Pseudomonas</taxon>
    </lineage>
</organism>
<feature type="transmembrane region" description="Helical" evidence="5">
    <location>
        <begin position="271"/>
        <end position="288"/>
    </location>
</feature>
<dbReference type="InterPro" id="IPR051788">
    <property type="entry name" value="MFS_Transporter"/>
</dbReference>
<dbReference type="Gene3D" id="1.20.1250.20">
    <property type="entry name" value="MFS general substrate transporter like domains"/>
    <property type="match status" value="2"/>
</dbReference>
<dbReference type="GO" id="GO:0022857">
    <property type="term" value="F:transmembrane transporter activity"/>
    <property type="evidence" value="ECO:0007669"/>
    <property type="project" value="InterPro"/>
</dbReference>
<evidence type="ECO:0000256" key="5">
    <source>
        <dbReference type="SAM" id="Phobius"/>
    </source>
</evidence>
<dbReference type="InterPro" id="IPR020846">
    <property type="entry name" value="MFS_dom"/>
</dbReference>
<evidence type="ECO:0000256" key="4">
    <source>
        <dbReference type="ARBA" id="ARBA00023136"/>
    </source>
</evidence>
<accession>A0AAW8M8N0</accession>
<feature type="transmembrane region" description="Helical" evidence="5">
    <location>
        <begin position="219"/>
        <end position="240"/>
    </location>
</feature>
<feature type="transmembrane region" description="Helical" evidence="5">
    <location>
        <begin position="151"/>
        <end position="172"/>
    </location>
</feature>
<keyword evidence="4 5" id="KW-0472">Membrane</keyword>
<dbReference type="InterPro" id="IPR011701">
    <property type="entry name" value="MFS"/>
</dbReference>
<evidence type="ECO:0000259" key="6">
    <source>
        <dbReference type="PROSITE" id="PS50850"/>
    </source>
</evidence>
<feature type="transmembrane region" description="Helical" evidence="5">
    <location>
        <begin position="60"/>
        <end position="79"/>
    </location>
</feature>
<dbReference type="CDD" id="cd17393">
    <property type="entry name" value="MFS_MosC_like"/>
    <property type="match status" value="1"/>
</dbReference>
<dbReference type="SUPFAM" id="SSF103473">
    <property type="entry name" value="MFS general substrate transporter"/>
    <property type="match status" value="1"/>
</dbReference>
<dbReference type="GO" id="GO:0016020">
    <property type="term" value="C:membrane"/>
    <property type="evidence" value="ECO:0007669"/>
    <property type="project" value="UniProtKB-SubCell"/>
</dbReference>
<comment type="subcellular location">
    <subcellularLocation>
        <location evidence="1">Membrane</location>
        <topology evidence="1">Multi-pass membrane protein</topology>
    </subcellularLocation>
</comment>
<name>A0AAW8M8N0_9PSED</name>
<evidence type="ECO:0000313" key="8">
    <source>
        <dbReference type="Proteomes" id="UP001252613"/>
    </source>
</evidence>
<dbReference type="PROSITE" id="PS50850">
    <property type="entry name" value="MFS"/>
    <property type="match status" value="1"/>
</dbReference>
<dbReference type="AlphaFoldDB" id="A0AAW8M8N0"/>
<feature type="transmembrane region" description="Helical" evidence="5">
    <location>
        <begin position="430"/>
        <end position="448"/>
    </location>
</feature>
<dbReference type="PANTHER" id="PTHR23514:SF13">
    <property type="entry name" value="INNER MEMBRANE PROTEIN YBJJ"/>
    <property type="match status" value="1"/>
</dbReference>
<dbReference type="Pfam" id="PF07690">
    <property type="entry name" value="MFS_1"/>
    <property type="match status" value="1"/>
</dbReference>
<gene>
    <name evidence="7" type="ORF">J2W43_002031</name>
</gene>
<feature type="domain" description="Major facilitator superfamily (MFS) profile" evidence="6">
    <location>
        <begin position="60"/>
        <end position="453"/>
    </location>
</feature>
<proteinExistence type="predicted"/>
<evidence type="ECO:0000313" key="7">
    <source>
        <dbReference type="EMBL" id="MDR6958050.1"/>
    </source>
</evidence>
<feature type="transmembrane region" description="Helical" evidence="5">
    <location>
        <begin position="193"/>
        <end position="213"/>
    </location>
</feature>
<feature type="transmembrane region" description="Helical" evidence="5">
    <location>
        <begin position="308"/>
        <end position="329"/>
    </location>
</feature>
<keyword evidence="3 5" id="KW-1133">Transmembrane helix</keyword>